<dbReference type="AlphaFoldDB" id="A0A926D5G9"/>
<feature type="transmembrane region" description="Helical" evidence="5">
    <location>
        <begin position="84"/>
        <end position="107"/>
    </location>
</feature>
<comment type="similarity">
    <text evidence="1">Belongs to the zinc-associated anti-sigma factor (ZAS) superfamily. Anti-sigma-W factor family.</text>
</comment>
<dbReference type="RefSeq" id="WP_249315476.1">
    <property type="nucleotide sequence ID" value="NZ_JACRSR010000001.1"/>
</dbReference>
<protein>
    <recommendedName>
        <fullName evidence="2">Anti-sigma-W factor RsiW</fullName>
    </recommendedName>
</protein>
<feature type="compositionally biased region" description="Basic and acidic residues" evidence="4">
    <location>
        <begin position="170"/>
        <end position="181"/>
    </location>
</feature>
<keyword evidence="5" id="KW-0472">Membrane</keyword>
<gene>
    <name evidence="8" type="ORF">H8696_05175</name>
</gene>
<feature type="domain" description="DUF4349" evidence="7">
    <location>
        <begin position="192"/>
        <end position="410"/>
    </location>
</feature>
<evidence type="ECO:0000259" key="6">
    <source>
        <dbReference type="Pfam" id="PF13490"/>
    </source>
</evidence>
<keyword evidence="9" id="KW-1185">Reference proteome</keyword>
<feature type="domain" description="Putative zinc-finger" evidence="6">
    <location>
        <begin position="14"/>
        <end position="38"/>
    </location>
</feature>
<dbReference type="InterPro" id="IPR041916">
    <property type="entry name" value="Anti_sigma_zinc_sf"/>
</dbReference>
<evidence type="ECO:0000256" key="4">
    <source>
        <dbReference type="SAM" id="MobiDB-lite"/>
    </source>
</evidence>
<evidence type="ECO:0000313" key="9">
    <source>
        <dbReference type="Proteomes" id="UP000623172"/>
    </source>
</evidence>
<evidence type="ECO:0000256" key="3">
    <source>
        <dbReference type="SAM" id="Coils"/>
    </source>
</evidence>
<keyword evidence="3" id="KW-0175">Coiled coil</keyword>
<evidence type="ECO:0000259" key="7">
    <source>
        <dbReference type="Pfam" id="PF14257"/>
    </source>
</evidence>
<comment type="caution">
    <text evidence="8">The sequence shown here is derived from an EMBL/GenBank/DDBJ whole genome shotgun (WGS) entry which is preliminary data.</text>
</comment>
<name>A0A926D5G9_9FIRM</name>
<feature type="coiled-coil region" evidence="3">
    <location>
        <begin position="276"/>
        <end position="340"/>
    </location>
</feature>
<sequence>MNTVNCEDYRRLCYLQDQLTPEERKALMEHLDTCPSCRKLYDEIEGMREAYGALEDEPNETVHELLHQVAAAKPKRRRRSAGRFVAIAAALVFLIVGTAVFDAAGLLHPEDEKYALSEGGYGYTGGAAQYADRNDSGTDSAAPMDRAPAAGGEKSGESENATTEEALSDEAPKRDMEKSDDSDSGAAIHGDKLIKNADLYLESSAFEEDVGKLEQKIGELGGYVEHTSTDGIALEKDPEYGGRSASYVLRVPKDSYERMIEEASKLGQLTSKTEDVVDATQDYRDVELRLEALRAQHEQVLKLLDQAETLEDVMTIQSELNDLQNEIDMLTGNLKYYDQMVEYSTITVNIREVSDSTTPAAIDPNLGERIQRVFVDSWNSLVKFAENMVLFLVIIVPYLAVVIPVGIIIWLIVRAVKKRREKV</sequence>
<reference evidence="8" key="1">
    <citation type="submission" date="2020-08" db="EMBL/GenBank/DDBJ databases">
        <title>Genome public.</title>
        <authorList>
            <person name="Liu C."/>
            <person name="Sun Q."/>
        </authorList>
    </citation>
    <scope>NUCLEOTIDE SEQUENCE</scope>
    <source>
        <strain evidence="8">NSJ-53</strain>
    </source>
</reference>
<evidence type="ECO:0000313" key="8">
    <source>
        <dbReference type="EMBL" id="MBC8531239.1"/>
    </source>
</evidence>
<dbReference type="EMBL" id="JACRSR010000001">
    <property type="protein sequence ID" value="MBC8531239.1"/>
    <property type="molecule type" value="Genomic_DNA"/>
</dbReference>
<dbReference type="InterPro" id="IPR027383">
    <property type="entry name" value="Znf_put"/>
</dbReference>
<feature type="region of interest" description="Disordered" evidence="4">
    <location>
        <begin position="132"/>
        <end position="188"/>
    </location>
</feature>
<keyword evidence="5" id="KW-0812">Transmembrane</keyword>
<dbReference type="Gene3D" id="1.10.10.1320">
    <property type="entry name" value="Anti-sigma factor, zinc-finger domain"/>
    <property type="match status" value="1"/>
</dbReference>
<evidence type="ECO:0000256" key="1">
    <source>
        <dbReference type="ARBA" id="ARBA00024353"/>
    </source>
</evidence>
<dbReference type="Pfam" id="PF13490">
    <property type="entry name" value="zf-HC2"/>
    <property type="match status" value="1"/>
</dbReference>
<dbReference type="Pfam" id="PF14257">
    <property type="entry name" value="DUF4349"/>
    <property type="match status" value="1"/>
</dbReference>
<evidence type="ECO:0000256" key="2">
    <source>
        <dbReference type="ARBA" id="ARBA00024438"/>
    </source>
</evidence>
<dbReference type="Proteomes" id="UP000623172">
    <property type="component" value="Unassembled WGS sequence"/>
</dbReference>
<evidence type="ECO:0000256" key="5">
    <source>
        <dbReference type="SAM" id="Phobius"/>
    </source>
</evidence>
<organism evidence="8 9">
    <name type="scientific">Gehongia tenuis</name>
    <dbReference type="NCBI Taxonomy" id="2763655"/>
    <lineage>
        <taxon>Bacteria</taxon>
        <taxon>Bacillati</taxon>
        <taxon>Bacillota</taxon>
        <taxon>Clostridia</taxon>
        <taxon>Christensenellales</taxon>
        <taxon>Christensenellaceae</taxon>
        <taxon>Gehongia</taxon>
    </lineage>
</organism>
<accession>A0A926D5G9</accession>
<proteinExistence type="inferred from homology"/>
<feature type="transmembrane region" description="Helical" evidence="5">
    <location>
        <begin position="389"/>
        <end position="413"/>
    </location>
</feature>
<dbReference type="InterPro" id="IPR025645">
    <property type="entry name" value="DUF4349"/>
</dbReference>
<keyword evidence="5" id="KW-1133">Transmembrane helix</keyword>